<evidence type="ECO:0000313" key="2">
    <source>
        <dbReference type="EMBL" id="OGC80420.1"/>
    </source>
</evidence>
<feature type="transmembrane region" description="Helical" evidence="1">
    <location>
        <begin position="56"/>
        <end position="74"/>
    </location>
</feature>
<accession>A0A1F4XFJ2</accession>
<dbReference type="Proteomes" id="UP000176185">
    <property type="component" value="Unassembled WGS sequence"/>
</dbReference>
<evidence type="ECO:0000313" key="3">
    <source>
        <dbReference type="Proteomes" id="UP000176185"/>
    </source>
</evidence>
<keyword evidence="1" id="KW-1133">Transmembrane helix</keyword>
<keyword evidence="1" id="KW-0812">Transmembrane</keyword>
<proteinExistence type="predicted"/>
<comment type="caution">
    <text evidence="2">The sequence shown here is derived from an EMBL/GenBank/DDBJ whole genome shotgun (WGS) entry which is preliminary data.</text>
</comment>
<keyword evidence="1" id="KW-0472">Membrane</keyword>
<organism evidence="2 3">
    <name type="scientific">Candidatus Adlerbacteria bacterium RIFCSPLOWO2_01_FULL_51_16</name>
    <dbReference type="NCBI Taxonomy" id="1797243"/>
    <lineage>
        <taxon>Bacteria</taxon>
        <taxon>Candidatus Adleribacteriota</taxon>
    </lineage>
</organism>
<sequence>MLEKLDTFILDGIFQKIADWINERFGWSCFRLAIITCWMVVIIWAAEIIFYWNVALLPQLSTAFFGLYSLAAMLRLRDWEKADKDESLQRAERVANIERLGGRLTRKILLLLSPFFIMMLFDFLITGNSRWGLASLQWAMFTANLYFAACTPKPRSPLKAGNKLAEAAIPTR</sequence>
<reference evidence="2 3" key="1">
    <citation type="journal article" date="2016" name="Nat. Commun.">
        <title>Thousands of microbial genomes shed light on interconnected biogeochemical processes in an aquifer system.</title>
        <authorList>
            <person name="Anantharaman K."/>
            <person name="Brown C.T."/>
            <person name="Hug L.A."/>
            <person name="Sharon I."/>
            <person name="Castelle C.J."/>
            <person name="Probst A.J."/>
            <person name="Thomas B.C."/>
            <person name="Singh A."/>
            <person name="Wilkins M.J."/>
            <person name="Karaoz U."/>
            <person name="Brodie E.L."/>
            <person name="Williams K.H."/>
            <person name="Hubbard S.S."/>
            <person name="Banfield J.F."/>
        </authorList>
    </citation>
    <scope>NUCLEOTIDE SEQUENCE [LARGE SCALE GENOMIC DNA]</scope>
</reference>
<feature type="transmembrane region" description="Helical" evidence="1">
    <location>
        <begin position="29"/>
        <end position="50"/>
    </location>
</feature>
<dbReference type="STRING" id="1797243.A2943_01840"/>
<gene>
    <name evidence="2" type="ORF">A2943_01840</name>
</gene>
<dbReference type="EMBL" id="MEWX01000023">
    <property type="protein sequence ID" value="OGC80420.1"/>
    <property type="molecule type" value="Genomic_DNA"/>
</dbReference>
<name>A0A1F4XFJ2_9BACT</name>
<protein>
    <submittedName>
        <fullName evidence="2">Uncharacterized protein</fullName>
    </submittedName>
</protein>
<feature type="transmembrane region" description="Helical" evidence="1">
    <location>
        <begin position="108"/>
        <end position="125"/>
    </location>
</feature>
<dbReference type="AlphaFoldDB" id="A0A1F4XFJ2"/>
<evidence type="ECO:0000256" key="1">
    <source>
        <dbReference type="SAM" id="Phobius"/>
    </source>
</evidence>